<dbReference type="InterPro" id="IPR038564">
    <property type="entry name" value="Maf1_sf"/>
</dbReference>
<comment type="caution">
    <text evidence="2">The sequence shown here is derived from an EMBL/GenBank/DDBJ whole genome shotgun (WGS) entry which is preliminary data.</text>
</comment>
<comment type="similarity">
    <text evidence="1">Belongs to the MAF1 family.</text>
</comment>
<dbReference type="Proteomes" id="UP000193719">
    <property type="component" value="Unassembled WGS sequence"/>
</dbReference>
<organism evidence="2 3">
    <name type="scientific">Piromyces finnis</name>
    <dbReference type="NCBI Taxonomy" id="1754191"/>
    <lineage>
        <taxon>Eukaryota</taxon>
        <taxon>Fungi</taxon>
        <taxon>Fungi incertae sedis</taxon>
        <taxon>Chytridiomycota</taxon>
        <taxon>Chytridiomycota incertae sedis</taxon>
        <taxon>Neocallimastigomycetes</taxon>
        <taxon>Neocallimastigales</taxon>
        <taxon>Neocallimastigaceae</taxon>
        <taxon>Piromyces</taxon>
    </lineage>
</organism>
<sequence>MKYLESDVFDALNCALSSIETPDEKIVGRLEAYSCKDTGDDKQLRKQLESKLLEEIEELKTPEFSFSSSIVSPFGPLDQTASRRTFFYLIATLNAVFPDYDFSGMRHEVFNKLPSVSMIQNTVQNTLFKTMNSPSNFLQQRIWTAIDETVDLANCDIYSFNPDWNCDPYSDEPTLWSHHFFFVNRYLKRIVLFTYRSVSNISVNKDLYDDEDEFYMEDINEDINDDRFIRYDYDRVQAMFA</sequence>
<evidence type="ECO:0000313" key="3">
    <source>
        <dbReference type="Proteomes" id="UP000193719"/>
    </source>
</evidence>
<reference evidence="2 3" key="1">
    <citation type="submission" date="2016-08" db="EMBL/GenBank/DDBJ databases">
        <title>Genomes of anaerobic fungi encode conserved fungal cellulosomes for biomass hydrolysis.</title>
        <authorList>
            <consortium name="DOE Joint Genome Institute"/>
            <person name="Haitjema C.H."/>
            <person name="Gilmore S.P."/>
            <person name="Henske J.K."/>
            <person name="Solomon K.V."/>
            <person name="De Groot R."/>
            <person name="Kuo A."/>
            <person name="Mondo S.J."/>
            <person name="Salamov A.A."/>
            <person name="Labutti K."/>
            <person name="Zhao Z."/>
            <person name="Chiniquy J."/>
            <person name="Barry K."/>
            <person name="Brewer H.M."/>
            <person name="Purvine S.O."/>
            <person name="Wright A.T."/>
            <person name="Boxma B."/>
            <person name="Van Alen T."/>
            <person name="Hackstein J.H."/>
            <person name="Baker S.E."/>
            <person name="Grigoriev I.V."/>
            <person name="O'Malley M.A."/>
        </authorList>
    </citation>
    <scope>NUCLEOTIDE SEQUENCE [LARGE SCALE GENOMIC DNA]</scope>
    <source>
        <strain evidence="3">finn</strain>
    </source>
</reference>
<keyword evidence="1" id="KW-0804">Transcription</keyword>
<evidence type="ECO:0000256" key="1">
    <source>
        <dbReference type="PIRNR" id="PIRNR037240"/>
    </source>
</evidence>
<dbReference type="EMBL" id="MCFH01000085">
    <property type="protein sequence ID" value="ORX41517.1"/>
    <property type="molecule type" value="Genomic_DNA"/>
</dbReference>
<keyword evidence="3" id="KW-1185">Reference proteome</keyword>
<dbReference type="PANTHER" id="PTHR22504:SF0">
    <property type="entry name" value="REPRESSOR OF RNA POLYMERASE III TRANSCRIPTION MAF1 HOMOLOG"/>
    <property type="match status" value="1"/>
</dbReference>
<comment type="subcellular location">
    <subcellularLocation>
        <location evidence="1">Nucleus</location>
    </subcellularLocation>
</comment>
<dbReference type="Gene3D" id="3.40.1000.50">
    <property type="entry name" value="Repressor of RNA polymerase III transcription Maf1"/>
    <property type="match status" value="1"/>
</dbReference>
<keyword evidence="1" id="KW-0805">Transcription regulation</keyword>
<name>A0A1Y1UVL4_9FUNG</name>
<dbReference type="OrthoDB" id="277029at2759"/>
<dbReference type="PIRSF" id="PIRSF037240">
    <property type="entry name" value="RNA_polIII_Trep_MAF1"/>
    <property type="match status" value="1"/>
</dbReference>
<dbReference type="AlphaFoldDB" id="A0A1Y1UVL4"/>
<dbReference type="GO" id="GO:0005634">
    <property type="term" value="C:nucleus"/>
    <property type="evidence" value="ECO:0007669"/>
    <property type="project" value="UniProtKB-SubCell"/>
</dbReference>
<proteinExistence type="inferred from homology"/>
<protein>
    <recommendedName>
        <fullName evidence="1">Repressor of RNA polymerase III transcription MAF1</fullName>
    </recommendedName>
</protein>
<accession>A0A1Y1UVL4</accession>
<evidence type="ECO:0000313" key="2">
    <source>
        <dbReference type="EMBL" id="ORX41517.1"/>
    </source>
</evidence>
<reference evidence="2 3" key="2">
    <citation type="submission" date="2016-08" db="EMBL/GenBank/DDBJ databases">
        <title>Pervasive Adenine N6-methylation of Active Genes in Fungi.</title>
        <authorList>
            <consortium name="DOE Joint Genome Institute"/>
            <person name="Mondo S.J."/>
            <person name="Dannebaum R.O."/>
            <person name="Kuo R.C."/>
            <person name="Labutti K."/>
            <person name="Haridas S."/>
            <person name="Kuo A."/>
            <person name="Salamov A."/>
            <person name="Ahrendt S.R."/>
            <person name="Lipzen A."/>
            <person name="Sullivan W."/>
            <person name="Andreopoulos W.B."/>
            <person name="Clum A."/>
            <person name="Lindquist E."/>
            <person name="Daum C."/>
            <person name="Ramamoorthy G.K."/>
            <person name="Gryganskyi A."/>
            <person name="Culley D."/>
            <person name="Magnuson J.K."/>
            <person name="James T.Y."/>
            <person name="O'Malley M.A."/>
            <person name="Stajich J.E."/>
            <person name="Spatafora J.W."/>
            <person name="Visel A."/>
            <person name="Grigoriev I.V."/>
        </authorList>
    </citation>
    <scope>NUCLEOTIDE SEQUENCE [LARGE SCALE GENOMIC DNA]</scope>
    <source>
        <strain evidence="3">finn</strain>
    </source>
</reference>
<dbReference type="GO" id="GO:0000994">
    <property type="term" value="F:RNA polymerase III core binding"/>
    <property type="evidence" value="ECO:0007669"/>
    <property type="project" value="TreeGrafter"/>
</dbReference>
<dbReference type="InterPro" id="IPR015257">
    <property type="entry name" value="Maf1"/>
</dbReference>
<keyword evidence="1" id="KW-0678">Repressor</keyword>
<dbReference type="PANTHER" id="PTHR22504">
    <property type="entry name" value="REPRESSOR OF RNA POLYMERASE III TRANSCRIPTION MAF1"/>
    <property type="match status" value="1"/>
</dbReference>
<keyword evidence="1" id="KW-0539">Nucleus</keyword>
<dbReference type="GO" id="GO:0016480">
    <property type="term" value="P:negative regulation of transcription by RNA polymerase III"/>
    <property type="evidence" value="ECO:0007669"/>
    <property type="project" value="UniProtKB-UniRule"/>
</dbReference>
<gene>
    <name evidence="2" type="ORF">BCR36DRAFT_587957</name>
</gene>
<dbReference type="STRING" id="1754191.A0A1Y1UVL4"/>
<dbReference type="Pfam" id="PF09174">
    <property type="entry name" value="Maf1"/>
    <property type="match status" value="1"/>
</dbReference>
<comment type="function">
    <text evidence="1">Mediator of diverse signals that repress RNA polymerase III transcription. Inhibits the de novo assembly of TFIIIB onto DNA.</text>
</comment>